<proteinExistence type="predicted"/>
<dbReference type="AlphaFoldDB" id="A0AAV2DGQ1"/>
<protein>
    <recommendedName>
        <fullName evidence="4">NET domain-containing protein</fullName>
    </recommendedName>
</protein>
<keyword evidence="6" id="KW-1185">Reference proteome</keyword>
<dbReference type="InterPro" id="IPR027353">
    <property type="entry name" value="NET_dom"/>
</dbReference>
<feature type="domain" description="NET" evidence="4">
    <location>
        <begin position="14"/>
        <end position="95"/>
    </location>
</feature>
<keyword evidence="2" id="KW-0804">Transcription</keyword>
<sequence>MRMPPAERGKRSKPKANDPNKRAMSLEEKHKLGIVLQKLPEKILQLVVQIAEKTNGHLRRDGDFIELNLETLDTETLWELDRFVSKLKKLVRKIRRRRALMGGNTASIDVVSEGIRMLTVQDNNVKS</sequence>
<evidence type="ECO:0000313" key="6">
    <source>
        <dbReference type="Proteomes" id="UP001497516"/>
    </source>
</evidence>
<dbReference type="PANTHER" id="PTHR45926">
    <property type="entry name" value="OSJNBA0053K19.4 PROTEIN"/>
    <property type="match status" value="1"/>
</dbReference>
<accession>A0AAV2DGQ1</accession>
<dbReference type="PROSITE" id="PS51525">
    <property type="entry name" value="NET"/>
    <property type="match status" value="1"/>
</dbReference>
<keyword evidence="1" id="KW-0805">Transcription regulation</keyword>
<dbReference type="Proteomes" id="UP001497516">
    <property type="component" value="Chromosome 2"/>
</dbReference>
<evidence type="ECO:0000259" key="4">
    <source>
        <dbReference type="PROSITE" id="PS51525"/>
    </source>
</evidence>
<name>A0AAV2DGQ1_9ROSI</name>
<organism evidence="5 6">
    <name type="scientific">Linum trigynum</name>
    <dbReference type="NCBI Taxonomy" id="586398"/>
    <lineage>
        <taxon>Eukaryota</taxon>
        <taxon>Viridiplantae</taxon>
        <taxon>Streptophyta</taxon>
        <taxon>Embryophyta</taxon>
        <taxon>Tracheophyta</taxon>
        <taxon>Spermatophyta</taxon>
        <taxon>Magnoliopsida</taxon>
        <taxon>eudicotyledons</taxon>
        <taxon>Gunneridae</taxon>
        <taxon>Pentapetalae</taxon>
        <taxon>rosids</taxon>
        <taxon>fabids</taxon>
        <taxon>Malpighiales</taxon>
        <taxon>Linaceae</taxon>
        <taxon>Linum</taxon>
    </lineage>
</organism>
<dbReference type="Pfam" id="PF17035">
    <property type="entry name" value="BET"/>
    <property type="match status" value="1"/>
</dbReference>
<evidence type="ECO:0000256" key="2">
    <source>
        <dbReference type="ARBA" id="ARBA00023163"/>
    </source>
</evidence>
<dbReference type="InterPro" id="IPR038336">
    <property type="entry name" value="NET_sf"/>
</dbReference>
<evidence type="ECO:0000313" key="5">
    <source>
        <dbReference type="EMBL" id="CAL1372042.1"/>
    </source>
</evidence>
<dbReference type="EMBL" id="OZ034815">
    <property type="protein sequence ID" value="CAL1372042.1"/>
    <property type="molecule type" value="Genomic_DNA"/>
</dbReference>
<evidence type="ECO:0000256" key="3">
    <source>
        <dbReference type="SAM" id="MobiDB-lite"/>
    </source>
</evidence>
<evidence type="ECO:0000256" key="1">
    <source>
        <dbReference type="ARBA" id="ARBA00023015"/>
    </source>
</evidence>
<gene>
    <name evidence="5" type="ORF">LTRI10_LOCUS14072</name>
</gene>
<reference evidence="5 6" key="1">
    <citation type="submission" date="2024-04" db="EMBL/GenBank/DDBJ databases">
        <authorList>
            <person name="Fracassetti M."/>
        </authorList>
    </citation>
    <scope>NUCLEOTIDE SEQUENCE [LARGE SCALE GENOMIC DNA]</scope>
</reference>
<feature type="region of interest" description="Disordered" evidence="3">
    <location>
        <begin position="1"/>
        <end position="24"/>
    </location>
</feature>
<dbReference type="Gene3D" id="1.20.1270.220">
    <property type="match status" value="1"/>
</dbReference>